<reference evidence="1 2" key="2">
    <citation type="submission" date="2008-10" db="EMBL/GenBank/DDBJ databases">
        <authorList>
            <person name="Fulton L."/>
            <person name="Clifton S."/>
            <person name="Fulton B."/>
            <person name="Xu J."/>
            <person name="Minx P."/>
            <person name="Pepin K.H."/>
            <person name="Johnson M."/>
            <person name="Bhonagiri V."/>
            <person name="Nash W.E."/>
            <person name="Mardis E.R."/>
            <person name="Wilson R.K."/>
        </authorList>
    </citation>
    <scope>NUCLEOTIDE SEQUENCE [LARGE SCALE GENOMIC DNA]</scope>
    <source>
        <strain evidence="1 2">DSM 16992</strain>
    </source>
</reference>
<organism evidence="1 2">
    <name type="scientific">Bifidobacterium catenulatum DSM 16992 = JCM 1194 = LMG 11043</name>
    <dbReference type="NCBI Taxonomy" id="566552"/>
    <lineage>
        <taxon>Bacteria</taxon>
        <taxon>Bacillati</taxon>
        <taxon>Actinomycetota</taxon>
        <taxon>Actinomycetes</taxon>
        <taxon>Bifidobacteriales</taxon>
        <taxon>Bifidobacteriaceae</taxon>
        <taxon>Bifidobacterium</taxon>
    </lineage>
</organism>
<evidence type="ECO:0000313" key="2">
    <source>
        <dbReference type="Proteomes" id="UP000003882"/>
    </source>
</evidence>
<dbReference type="Proteomes" id="UP000003882">
    <property type="component" value="Unassembled WGS sequence"/>
</dbReference>
<sequence>MVGKIVCQGHVLRVFSGKVNTAFLEKIARVCKRFANWIHGGMNATIGR</sequence>
<name>B6XX93_9BIFI</name>
<accession>B6XX93</accession>
<comment type="caution">
    <text evidence="1">The sequence shown here is derived from an EMBL/GenBank/DDBJ whole genome shotgun (WGS) entry which is preliminary data.</text>
</comment>
<reference evidence="1 2" key="1">
    <citation type="submission" date="2008-10" db="EMBL/GenBank/DDBJ databases">
        <title>Draft genome sequence of Bifidobacterium catenulatum (DSM 16992).</title>
        <authorList>
            <person name="Sudarsanam P."/>
            <person name="Ley R."/>
            <person name="Guruge J."/>
            <person name="Turnbaugh P.J."/>
            <person name="Mahowald M."/>
            <person name="Liep D."/>
            <person name="Gordon J."/>
        </authorList>
    </citation>
    <scope>NUCLEOTIDE SEQUENCE [LARGE SCALE GENOMIC DNA]</scope>
    <source>
        <strain evidence="1 2">DSM 16992</strain>
    </source>
</reference>
<proteinExistence type="predicted"/>
<gene>
    <name evidence="1" type="ORF">BIFCAT_01762</name>
</gene>
<dbReference type="EMBL" id="ABXY01000026">
    <property type="protein sequence ID" value="EEB20683.1"/>
    <property type="molecule type" value="Genomic_DNA"/>
</dbReference>
<evidence type="ECO:0000313" key="1">
    <source>
        <dbReference type="EMBL" id="EEB20683.1"/>
    </source>
</evidence>
<protein>
    <submittedName>
        <fullName evidence="1">Uncharacterized protein</fullName>
    </submittedName>
</protein>
<dbReference type="AlphaFoldDB" id="B6XX93"/>